<evidence type="ECO:0000313" key="6">
    <source>
        <dbReference type="Proteomes" id="UP000001064"/>
    </source>
</evidence>
<dbReference type="PANTHER" id="PTHR12901:SF10">
    <property type="entry name" value="COENZYME Q-BINDING PROTEIN COQ10, MITOCHONDRIAL"/>
    <property type="match status" value="1"/>
</dbReference>
<accession>F0ZKK0</accession>
<dbReference type="KEGG" id="dpp:DICPUDRAFT_33274"/>
<dbReference type="PANTHER" id="PTHR12901">
    <property type="entry name" value="SPERM PROTEIN HOMOLOG"/>
    <property type="match status" value="1"/>
</dbReference>
<dbReference type="OrthoDB" id="292693at2759"/>
<dbReference type="OMA" id="IDGPFKY"/>
<gene>
    <name evidence="5" type="ORF">DICPUDRAFT_33274</name>
</gene>
<dbReference type="AlphaFoldDB" id="F0ZKK0"/>
<dbReference type="InterPro" id="IPR005031">
    <property type="entry name" value="COQ10_START"/>
</dbReference>
<organism evidence="5 6">
    <name type="scientific">Dictyostelium purpureum</name>
    <name type="common">Slime mold</name>
    <dbReference type="NCBI Taxonomy" id="5786"/>
    <lineage>
        <taxon>Eukaryota</taxon>
        <taxon>Amoebozoa</taxon>
        <taxon>Evosea</taxon>
        <taxon>Eumycetozoa</taxon>
        <taxon>Dictyostelia</taxon>
        <taxon>Dictyosteliales</taxon>
        <taxon>Dictyosteliaceae</taxon>
        <taxon>Dictyostelium</taxon>
    </lineage>
</organism>
<feature type="domain" description="Coenzyme Q-binding protein COQ10 START" evidence="4">
    <location>
        <begin position="70"/>
        <end position="199"/>
    </location>
</feature>
<dbReference type="Pfam" id="PF03364">
    <property type="entry name" value="Polyketide_cyc"/>
    <property type="match status" value="1"/>
</dbReference>
<evidence type="ECO:0000256" key="1">
    <source>
        <dbReference type="ARBA" id="ARBA00006885"/>
    </source>
</evidence>
<evidence type="ECO:0000256" key="3">
    <source>
        <dbReference type="ARBA" id="ARBA00024947"/>
    </source>
</evidence>
<protein>
    <recommendedName>
        <fullName evidence="4">Coenzyme Q-binding protein COQ10 START domain-containing protein</fullName>
    </recommendedName>
</protein>
<dbReference type="SUPFAM" id="SSF55961">
    <property type="entry name" value="Bet v1-like"/>
    <property type="match status" value="1"/>
</dbReference>
<dbReference type="GeneID" id="10501292"/>
<dbReference type="FunFam" id="3.30.530.20:FF:000112">
    <property type="entry name" value="Coenzyme Q-binding protein COQ10, mitochondrial"/>
    <property type="match status" value="1"/>
</dbReference>
<sequence length="209" mass="23915">MICSNIISVSIIRNNLKILNNIHTKNNIIKHNINININNNGNRNFFKKLFETGSGSSVEPVTKEMSKVLNYPTNQVYDVVLKVEEYEDFLPFCLGSTITKKNPNGQENCFEAELVVGQGSIKESYTSKVVYKKDSFIESTAIDTNLFHKLINRWTFKDGPKPNTCIAHCKLTYHFKSPLYASLMDSFFASSLNTMINSFDKRCEEIYKK</sequence>
<dbReference type="Gene3D" id="3.30.530.20">
    <property type="match status" value="1"/>
</dbReference>
<dbReference type="CDD" id="cd07813">
    <property type="entry name" value="COQ10p_like"/>
    <property type="match status" value="1"/>
</dbReference>
<dbReference type="GO" id="GO:0005739">
    <property type="term" value="C:mitochondrion"/>
    <property type="evidence" value="ECO:0000318"/>
    <property type="project" value="GO_Central"/>
</dbReference>
<dbReference type="GO" id="GO:0045333">
    <property type="term" value="P:cellular respiration"/>
    <property type="evidence" value="ECO:0007669"/>
    <property type="project" value="InterPro"/>
</dbReference>
<dbReference type="STRING" id="5786.F0ZKK0"/>
<comment type="subunit">
    <text evidence="2">Interacts with coenzyme Q.</text>
</comment>
<dbReference type="eggNOG" id="KOG3177">
    <property type="taxonomic scope" value="Eukaryota"/>
</dbReference>
<dbReference type="GO" id="GO:0048039">
    <property type="term" value="F:ubiquinone binding"/>
    <property type="evidence" value="ECO:0007669"/>
    <property type="project" value="InterPro"/>
</dbReference>
<comment type="function">
    <text evidence="3">Required for the function of coenzyme Q in the respiratory chain. May serve as a chaperone or may be involved in the transport of Q6 from its site of synthesis to the catalytic sites of the respiratory complexes.</text>
</comment>
<dbReference type="EMBL" id="GL871057">
    <property type="protein sequence ID" value="EGC35516.1"/>
    <property type="molecule type" value="Genomic_DNA"/>
</dbReference>
<evidence type="ECO:0000259" key="4">
    <source>
        <dbReference type="Pfam" id="PF03364"/>
    </source>
</evidence>
<keyword evidence="6" id="KW-1185">Reference proteome</keyword>
<dbReference type="RefSeq" id="XP_003287942.1">
    <property type="nucleotide sequence ID" value="XM_003287894.1"/>
</dbReference>
<proteinExistence type="inferred from homology"/>
<comment type="similarity">
    <text evidence="1">Belongs to the COQ10 family.</text>
</comment>
<dbReference type="VEuPathDB" id="AmoebaDB:DICPUDRAFT_33274"/>
<dbReference type="InterPro" id="IPR023393">
    <property type="entry name" value="START-like_dom_sf"/>
</dbReference>
<reference evidence="6" key="1">
    <citation type="journal article" date="2011" name="Genome Biol.">
        <title>Comparative genomics of the social amoebae Dictyostelium discoideum and Dictyostelium purpureum.</title>
        <authorList>
            <consortium name="US DOE Joint Genome Institute (JGI-PGF)"/>
            <person name="Sucgang R."/>
            <person name="Kuo A."/>
            <person name="Tian X."/>
            <person name="Salerno W."/>
            <person name="Parikh A."/>
            <person name="Feasley C.L."/>
            <person name="Dalin E."/>
            <person name="Tu H."/>
            <person name="Huang E."/>
            <person name="Barry K."/>
            <person name="Lindquist E."/>
            <person name="Shapiro H."/>
            <person name="Bruce D."/>
            <person name="Schmutz J."/>
            <person name="Salamov A."/>
            <person name="Fey P."/>
            <person name="Gaudet P."/>
            <person name="Anjard C."/>
            <person name="Babu M.M."/>
            <person name="Basu S."/>
            <person name="Bushmanova Y."/>
            <person name="van der Wel H."/>
            <person name="Katoh-Kurasawa M."/>
            <person name="Dinh C."/>
            <person name="Coutinho P.M."/>
            <person name="Saito T."/>
            <person name="Elias M."/>
            <person name="Schaap P."/>
            <person name="Kay R.R."/>
            <person name="Henrissat B."/>
            <person name="Eichinger L."/>
            <person name="Rivero F."/>
            <person name="Putnam N.H."/>
            <person name="West C.M."/>
            <person name="Loomis W.F."/>
            <person name="Chisholm R.L."/>
            <person name="Shaulsky G."/>
            <person name="Strassmann J.E."/>
            <person name="Queller D.C."/>
            <person name="Kuspa A."/>
            <person name="Grigoriev I.V."/>
        </authorList>
    </citation>
    <scope>NUCLEOTIDE SEQUENCE [LARGE SCALE GENOMIC DNA]</scope>
    <source>
        <strain evidence="6">QSDP1</strain>
    </source>
</reference>
<name>F0ZKK0_DICPU</name>
<evidence type="ECO:0000313" key="5">
    <source>
        <dbReference type="EMBL" id="EGC35516.1"/>
    </source>
</evidence>
<evidence type="ECO:0000256" key="2">
    <source>
        <dbReference type="ARBA" id="ARBA00011814"/>
    </source>
</evidence>
<dbReference type="InParanoid" id="F0ZKK0"/>
<dbReference type="InterPro" id="IPR044996">
    <property type="entry name" value="COQ10-like"/>
</dbReference>
<dbReference type="FunCoup" id="F0ZKK0">
    <property type="interactions" value="166"/>
</dbReference>
<dbReference type="Proteomes" id="UP000001064">
    <property type="component" value="Unassembled WGS sequence"/>
</dbReference>